<comment type="caution">
    <text evidence="1">The sequence shown here is derived from an EMBL/GenBank/DDBJ whole genome shotgun (WGS) entry which is preliminary data.</text>
</comment>
<evidence type="ECO:0000313" key="2">
    <source>
        <dbReference type="Proteomes" id="UP001602119"/>
    </source>
</evidence>
<dbReference type="EMBL" id="JBIAXI010000027">
    <property type="protein sequence ID" value="MFF4777959.1"/>
    <property type="molecule type" value="Genomic_DNA"/>
</dbReference>
<gene>
    <name evidence="1" type="ORF">ACFY05_34550</name>
</gene>
<accession>A0ABW6VF19</accession>
<keyword evidence="2" id="KW-1185">Reference proteome</keyword>
<dbReference type="Gene3D" id="2.60.300.12">
    <property type="entry name" value="HesB-like domain"/>
    <property type="match status" value="1"/>
</dbReference>
<name>A0ABW6VF19_MICFU</name>
<sequence>MLTMTDNAVGAIRDLIVGEYLPHRAGLRIAVKPDEEGALEFSLASDAWSGDHVIEKEGVRVFLDPDAVAFLGDKTLDAENDPRGRPLFRLTP</sequence>
<proteinExistence type="predicted"/>
<protein>
    <submittedName>
        <fullName evidence="1">HesB/IscA family protein</fullName>
    </submittedName>
</protein>
<evidence type="ECO:0000313" key="1">
    <source>
        <dbReference type="EMBL" id="MFF4777959.1"/>
    </source>
</evidence>
<dbReference type="InterPro" id="IPR035903">
    <property type="entry name" value="HesB-like_dom_sf"/>
</dbReference>
<dbReference type="SUPFAM" id="SSF89360">
    <property type="entry name" value="HesB-like domain"/>
    <property type="match status" value="1"/>
</dbReference>
<dbReference type="RefSeq" id="WP_066946270.1">
    <property type="nucleotide sequence ID" value="NZ_BBYK01000062.1"/>
</dbReference>
<organism evidence="1 2">
    <name type="scientific">Microtetraspora fusca</name>
    <dbReference type="NCBI Taxonomy" id="1997"/>
    <lineage>
        <taxon>Bacteria</taxon>
        <taxon>Bacillati</taxon>
        <taxon>Actinomycetota</taxon>
        <taxon>Actinomycetes</taxon>
        <taxon>Streptosporangiales</taxon>
        <taxon>Streptosporangiaceae</taxon>
        <taxon>Microtetraspora</taxon>
    </lineage>
</organism>
<dbReference type="Proteomes" id="UP001602119">
    <property type="component" value="Unassembled WGS sequence"/>
</dbReference>
<reference evidence="1 2" key="1">
    <citation type="submission" date="2024-10" db="EMBL/GenBank/DDBJ databases">
        <title>The Natural Products Discovery Center: Release of the First 8490 Sequenced Strains for Exploring Actinobacteria Biosynthetic Diversity.</title>
        <authorList>
            <person name="Kalkreuter E."/>
            <person name="Kautsar S.A."/>
            <person name="Yang D."/>
            <person name="Bader C.D."/>
            <person name="Teijaro C.N."/>
            <person name="Fluegel L."/>
            <person name="Davis C.M."/>
            <person name="Simpson J.R."/>
            <person name="Lauterbach L."/>
            <person name="Steele A.D."/>
            <person name="Gui C."/>
            <person name="Meng S."/>
            <person name="Li G."/>
            <person name="Viehrig K."/>
            <person name="Ye F."/>
            <person name="Su P."/>
            <person name="Kiefer A.F."/>
            <person name="Nichols A."/>
            <person name="Cepeda A.J."/>
            <person name="Yan W."/>
            <person name="Fan B."/>
            <person name="Jiang Y."/>
            <person name="Adhikari A."/>
            <person name="Zheng C.-J."/>
            <person name="Schuster L."/>
            <person name="Cowan T.M."/>
            <person name="Smanski M.J."/>
            <person name="Chevrette M.G."/>
            <person name="De Carvalho L.P.S."/>
            <person name="Shen B."/>
        </authorList>
    </citation>
    <scope>NUCLEOTIDE SEQUENCE [LARGE SCALE GENOMIC DNA]</scope>
    <source>
        <strain evidence="1 2">NPDC001281</strain>
    </source>
</reference>